<keyword evidence="3" id="KW-1185">Reference proteome</keyword>
<accession>A0A397J2S4</accession>
<reference evidence="2 3" key="1">
    <citation type="submission" date="2018-08" db="EMBL/GenBank/DDBJ databases">
        <title>Genome and evolution of the arbuscular mycorrhizal fungus Diversispora epigaea (formerly Glomus versiforme) and its bacterial endosymbionts.</title>
        <authorList>
            <person name="Sun X."/>
            <person name="Fei Z."/>
            <person name="Harrison M."/>
        </authorList>
    </citation>
    <scope>NUCLEOTIDE SEQUENCE [LARGE SCALE GENOMIC DNA]</scope>
    <source>
        <strain evidence="2 3">IT104</strain>
    </source>
</reference>
<dbReference type="Proteomes" id="UP000266861">
    <property type="component" value="Unassembled WGS sequence"/>
</dbReference>
<organism evidence="2 3">
    <name type="scientific">Diversispora epigaea</name>
    <dbReference type="NCBI Taxonomy" id="1348612"/>
    <lineage>
        <taxon>Eukaryota</taxon>
        <taxon>Fungi</taxon>
        <taxon>Fungi incertae sedis</taxon>
        <taxon>Mucoromycota</taxon>
        <taxon>Glomeromycotina</taxon>
        <taxon>Glomeromycetes</taxon>
        <taxon>Diversisporales</taxon>
        <taxon>Diversisporaceae</taxon>
        <taxon>Diversispora</taxon>
    </lineage>
</organism>
<comment type="caution">
    <text evidence="2">The sequence shown here is derived from an EMBL/GenBank/DDBJ whole genome shotgun (WGS) entry which is preliminary data.</text>
</comment>
<evidence type="ECO:0000313" key="2">
    <source>
        <dbReference type="EMBL" id="RHZ81677.1"/>
    </source>
</evidence>
<evidence type="ECO:0000259" key="1">
    <source>
        <dbReference type="Pfam" id="PF06047"/>
    </source>
</evidence>
<feature type="domain" description="NF-kappa-B-activating protein C-terminal" evidence="1">
    <location>
        <begin position="12"/>
        <end position="76"/>
    </location>
</feature>
<protein>
    <recommendedName>
        <fullName evidence="1">NF-kappa-B-activating protein C-terminal domain-containing protein</fullName>
    </recommendedName>
</protein>
<proteinExistence type="predicted"/>
<dbReference type="GO" id="GO:0003682">
    <property type="term" value="F:chromatin binding"/>
    <property type="evidence" value="ECO:0007669"/>
    <property type="project" value="InterPro"/>
</dbReference>
<dbReference type="InterPro" id="IPR009269">
    <property type="entry name" value="NKAP_C"/>
</dbReference>
<evidence type="ECO:0000313" key="3">
    <source>
        <dbReference type="Proteomes" id="UP000266861"/>
    </source>
</evidence>
<dbReference type="Pfam" id="PF06047">
    <property type="entry name" value="Nkap_C"/>
    <property type="match status" value="1"/>
</dbReference>
<dbReference type="EMBL" id="PQFF01000109">
    <property type="protein sequence ID" value="RHZ81677.1"/>
    <property type="molecule type" value="Genomic_DNA"/>
</dbReference>
<gene>
    <name evidence="2" type="ORF">Glove_117g188</name>
</gene>
<name>A0A397J2S4_9GLOM</name>
<dbReference type="AlphaFoldDB" id="A0A397J2S4"/>
<sequence length="85" mass="9379">MRTKNSTSIFEHYGGALLSDEGPAMVANVQEGKHQSCDLTSNKTIQSFDEVMYAMSGSHKKSSDYVSTSNRHLQVICSEIGRTSY</sequence>